<feature type="domain" description="Mechanosensitive ion channel MscS" evidence="8">
    <location>
        <begin position="95"/>
        <end position="161"/>
    </location>
</feature>
<accession>A0A328FAW8</accession>
<dbReference type="InterPro" id="IPR045275">
    <property type="entry name" value="MscS_archaea/bacteria_type"/>
</dbReference>
<dbReference type="Gene3D" id="1.10.287.1260">
    <property type="match status" value="1"/>
</dbReference>
<feature type="domain" description="Mechanosensitive ion channel MscS C-terminal" evidence="9">
    <location>
        <begin position="168"/>
        <end position="250"/>
    </location>
</feature>
<evidence type="ECO:0000259" key="10">
    <source>
        <dbReference type="Pfam" id="PF21088"/>
    </source>
</evidence>
<feature type="domain" description="Mechanosensitive ion channel transmembrane helices 2/3" evidence="10">
    <location>
        <begin position="54"/>
        <end position="94"/>
    </location>
</feature>
<keyword evidence="5 7" id="KW-1133">Transmembrane helix</keyword>
<evidence type="ECO:0000256" key="6">
    <source>
        <dbReference type="ARBA" id="ARBA00023136"/>
    </source>
</evidence>
<dbReference type="Proteomes" id="UP000248798">
    <property type="component" value="Unassembled WGS sequence"/>
</dbReference>
<dbReference type="InterPro" id="IPR011066">
    <property type="entry name" value="MscS_channel_C_sf"/>
</dbReference>
<dbReference type="GO" id="GO:0005886">
    <property type="term" value="C:plasma membrane"/>
    <property type="evidence" value="ECO:0007669"/>
    <property type="project" value="UniProtKB-SubCell"/>
</dbReference>
<keyword evidence="6 7" id="KW-0472">Membrane</keyword>
<dbReference type="Pfam" id="PF00924">
    <property type="entry name" value="MS_channel_2nd"/>
    <property type="match status" value="1"/>
</dbReference>
<dbReference type="EMBL" id="QLNI01000044">
    <property type="protein sequence ID" value="RAM00572.1"/>
    <property type="molecule type" value="Genomic_DNA"/>
</dbReference>
<evidence type="ECO:0000256" key="2">
    <source>
        <dbReference type="ARBA" id="ARBA00008017"/>
    </source>
</evidence>
<dbReference type="SUPFAM" id="SSF82689">
    <property type="entry name" value="Mechanosensitive channel protein MscS (YggB), C-terminal domain"/>
    <property type="match status" value="1"/>
</dbReference>
<keyword evidence="3" id="KW-1003">Cell membrane</keyword>
<dbReference type="AlphaFoldDB" id="A0A328FAW8"/>
<dbReference type="SUPFAM" id="SSF82861">
    <property type="entry name" value="Mechanosensitive channel protein MscS (YggB), transmembrane region"/>
    <property type="match status" value="1"/>
</dbReference>
<evidence type="ECO:0000256" key="1">
    <source>
        <dbReference type="ARBA" id="ARBA00004651"/>
    </source>
</evidence>
<evidence type="ECO:0000256" key="3">
    <source>
        <dbReference type="ARBA" id="ARBA00022475"/>
    </source>
</evidence>
<evidence type="ECO:0000259" key="9">
    <source>
        <dbReference type="Pfam" id="PF21082"/>
    </source>
</evidence>
<dbReference type="SUPFAM" id="SSF50182">
    <property type="entry name" value="Sm-like ribonucleoproteins"/>
    <property type="match status" value="1"/>
</dbReference>
<feature type="transmembrane region" description="Helical" evidence="7">
    <location>
        <begin position="6"/>
        <end position="27"/>
    </location>
</feature>
<dbReference type="Gene3D" id="2.30.30.60">
    <property type="match status" value="1"/>
</dbReference>
<dbReference type="InterPro" id="IPR011014">
    <property type="entry name" value="MscS_channel_TM-2"/>
</dbReference>
<sequence length="265" mass="29000">MVTYWVTTYSVKIIAALLILVIGKWLARRITNLIMKLMEKNKVDITLVRFLDSIVYYTFMVMVVIAAAGQLGINTTSFLTIVGAAGLAIGLALKDSLSNFASGVMLVMFRPYKVNDYVDIGGVAGNVVSISLFTTELNTPDNQKVIVPNAGITSNVITNVTANPTRRVDLVIGIGYGDDIKKAKEVIQGVLAEEKRILPTPAPLIAVSELADSSVNFVVRPWVKTGDYWGVYFALNENIKLALDANGISIPFPQQDVHMYQEIKE</sequence>
<dbReference type="PANTHER" id="PTHR30221">
    <property type="entry name" value="SMALL-CONDUCTANCE MECHANOSENSITIVE CHANNEL"/>
    <property type="match status" value="1"/>
</dbReference>
<evidence type="ECO:0000313" key="12">
    <source>
        <dbReference type="EMBL" id="RAM00572.1"/>
    </source>
</evidence>
<proteinExistence type="inferred from homology"/>
<protein>
    <submittedName>
        <fullName evidence="11 12">Mechanosensitive ion channel</fullName>
    </submittedName>
</protein>
<dbReference type="InterPro" id="IPR006685">
    <property type="entry name" value="MscS_channel_2nd"/>
</dbReference>
<evidence type="ECO:0000313" key="11">
    <source>
        <dbReference type="EMBL" id="QBH15490.1"/>
    </source>
</evidence>
<evidence type="ECO:0000313" key="14">
    <source>
        <dbReference type="Proteomes" id="UP000293902"/>
    </source>
</evidence>
<reference evidence="11 14" key="2">
    <citation type="submission" date="2019-02" db="EMBL/GenBank/DDBJ databases">
        <title>Complete genome sequence of Desulfobacter hydrogenophilus AcRS1.</title>
        <authorList>
            <person name="Marietou A."/>
            <person name="Lund M.B."/>
            <person name="Marshall I.P.G."/>
            <person name="Schreiber L."/>
            <person name="Jorgensen B."/>
        </authorList>
    </citation>
    <scope>NUCLEOTIDE SEQUENCE [LARGE SCALE GENOMIC DNA]</scope>
    <source>
        <strain evidence="11 14">AcRS1</strain>
    </source>
</reference>
<comment type="subcellular location">
    <subcellularLocation>
        <location evidence="1">Cell membrane</location>
        <topology evidence="1">Multi-pass membrane protein</topology>
    </subcellularLocation>
</comment>
<evidence type="ECO:0000256" key="7">
    <source>
        <dbReference type="SAM" id="Phobius"/>
    </source>
</evidence>
<dbReference type="Pfam" id="PF05552">
    <property type="entry name" value="MS_channel_1st_1"/>
    <property type="match status" value="1"/>
</dbReference>
<dbReference type="Gene3D" id="3.30.70.100">
    <property type="match status" value="1"/>
</dbReference>
<dbReference type="OrthoDB" id="9784565at2"/>
<dbReference type="Pfam" id="PF21082">
    <property type="entry name" value="MS_channel_3rd"/>
    <property type="match status" value="1"/>
</dbReference>
<name>A0A328FAW8_9BACT</name>
<dbReference type="InterPro" id="IPR049142">
    <property type="entry name" value="MS_channel_1st"/>
</dbReference>
<evidence type="ECO:0000256" key="5">
    <source>
        <dbReference type="ARBA" id="ARBA00022989"/>
    </source>
</evidence>
<dbReference type="Pfam" id="PF21088">
    <property type="entry name" value="MS_channel_1st"/>
    <property type="match status" value="1"/>
</dbReference>
<dbReference type="InterPro" id="IPR008910">
    <property type="entry name" value="MSC_TM_helix"/>
</dbReference>
<evidence type="ECO:0000256" key="4">
    <source>
        <dbReference type="ARBA" id="ARBA00022692"/>
    </source>
</evidence>
<evidence type="ECO:0000259" key="8">
    <source>
        <dbReference type="Pfam" id="PF00924"/>
    </source>
</evidence>
<dbReference type="InterPro" id="IPR049278">
    <property type="entry name" value="MS_channel_C"/>
</dbReference>
<feature type="transmembrane region" description="Helical" evidence="7">
    <location>
        <begin position="75"/>
        <end position="93"/>
    </location>
</feature>
<organism evidence="12 13">
    <name type="scientific">Desulfobacter hydrogenophilus</name>
    <dbReference type="NCBI Taxonomy" id="2291"/>
    <lineage>
        <taxon>Bacteria</taxon>
        <taxon>Pseudomonadati</taxon>
        <taxon>Thermodesulfobacteriota</taxon>
        <taxon>Desulfobacteria</taxon>
        <taxon>Desulfobacterales</taxon>
        <taxon>Desulfobacteraceae</taxon>
        <taxon>Desulfobacter</taxon>
    </lineage>
</organism>
<dbReference type="EMBL" id="CP036313">
    <property type="protein sequence ID" value="QBH15490.1"/>
    <property type="molecule type" value="Genomic_DNA"/>
</dbReference>
<evidence type="ECO:0000313" key="13">
    <source>
        <dbReference type="Proteomes" id="UP000248798"/>
    </source>
</evidence>
<comment type="similarity">
    <text evidence="2">Belongs to the MscS (TC 1.A.23) family.</text>
</comment>
<reference evidence="12 13" key="1">
    <citation type="submission" date="2018-06" db="EMBL/GenBank/DDBJ databases">
        <title>Complete Genome Sequence of Desulfobacter hydrogenophilus (DSM3380).</title>
        <authorList>
            <person name="Marietou A."/>
            <person name="Schreiber L."/>
            <person name="Marshall I."/>
            <person name="Jorgensen B."/>
        </authorList>
    </citation>
    <scope>NUCLEOTIDE SEQUENCE [LARGE SCALE GENOMIC DNA]</scope>
    <source>
        <strain evidence="12 13">DSM 3380</strain>
    </source>
</reference>
<gene>
    <name evidence="12" type="ORF">DO021_18385</name>
    <name evidence="11" type="ORF">EYB58_01805</name>
</gene>
<dbReference type="GO" id="GO:0008381">
    <property type="term" value="F:mechanosensitive monoatomic ion channel activity"/>
    <property type="evidence" value="ECO:0007669"/>
    <property type="project" value="InterPro"/>
</dbReference>
<dbReference type="PANTHER" id="PTHR30221:SF1">
    <property type="entry name" value="SMALL-CONDUCTANCE MECHANOSENSITIVE CHANNEL"/>
    <property type="match status" value="1"/>
</dbReference>
<dbReference type="InterPro" id="IPR010920">
    <property type="entry name" value="LSM_dom_sf"/>
</dbReference>
<keyword evidence="4 7" id="KW-0812">Transmembrane</keyword>
<feature type="transmembrane region" description="Helical" evidence="7">
    <location>
        <begin position="47"/>
        <end position="69"/>
    </location>
</feature>
<dbReference type="InterPro" id="IPR023408">
    <property type="entry name" value="MscS_beta-dom_sf"/>
</dbReference>
<dbReference type="Proteomes" id="UP000293902">
    <property type="component" value="Chromosome"/>
</dbReference>
<keyword evidence="14" id="KW-1185">Reference proteome</keyword>